<evidence type="ECO:0000313" key="3">
    <source>
        <dbReference type="EMBL" id="OTF75883.1"/>
    </source>
</evidence>
<dbReference type="AlphaFoldDB" id="A0A1Y3B7L8"/>
<feature type="coiled-coil region" evidence="2">
    <location>
        <begin position="109"/>
        <end position="136"/>
    </location>
</feature>
<keyword evidence="2" id="KW-0175">Coiled coil</keyword>
<accession>A0A1Y3B7L8</accession>
<dbReference type="GO" id="GO:0007346">
    <property type="term" value="P:regulation of mitotic cell cycle"/>
    <property type="evidence" value="ECO:0007669"/>
    <property type="project" value="TreeGrafter"/>
</dbReference>
<dbReference type="OrthoDB" id="340432at2759"/>
<dbReference type="GO" id="GO:0012505">
    <property type="term" value="C:endomembrane system"/>
    <property type="evidence" value="ECO:0007669"/>
    <property type="project" value="TreeGrafter"/>
</dbReference>
<evidence type="ECO:0000256" key="2">
    <source>
        <dbReference type="SAM" id="Coils"/>
    </source>
</evidence>
<proteinExistence type="inferred from homology"/>
<protein>
    <submittedName>
        <fullName evidence="3">Uncharacterized protein</fullName>
    </submittedName>
</protein>
<name>A0A1Y3B7L8_EURMA</name>
<keyword evidence="4" id="KW-1185">Reference proteome</keyword>
<organism evidence="3 4">
    <name type="scientific">Euroglyphus maynei</name>
    <name type="common">Mayne's house dust mite</name>
    <dbReference type="NCBI Taxonomy" id="6958"/>
    <lineage>
        <taxon>Eukaryota</taxon>
        <taxon>Metazoa</taxon>
        <taxon>Ecdysozoa</taxon>
        <taxon>Arthropoda</taxon>
        <taxon>Chelicerata</taxon>
        <taxon>Arachnida</taxon>
        <taxon>Acari</taxon>
        <taxon>Acariformes</taxon>
        <taxon>Sarcoptiformes</taxon>
        <taxon>Astigmata</taxon>
        <taxon>Psoroptidia</taxon>
        <taxon>Analgoidea</taxon>
        <taxon>Pyroglyphidae</taxon>
        <taxon>Pyroglyphinae</taxon>
        <taxon>Euroglyphus</taxon>
    </lineage>
</organism>
<dbReference type="EMBL" id="MUJZ01039939">
    <property type="protein sequence ID" value="OTF75883.1"/>
    <property type="molecule type" value="Genomic_DNA"/>
</dbReference>
<dbReference type="InterPro" id="IPR008491">
    <property type="entry name" value="CDK5RAP3"/>
</dbReference>
<comment type="caution">
    <text evidence="3">The sequence shown here is derived from an EMBL/GenBank/DDBJ whole genome shotgun (WGS) entry which is preliminary data.</text>
</comment>
<dbReference type="PANTHER" id="PTHR14894">
    <property type="entry name" value="CDK5 REGULATORY SUBUNIT-ASSOCIATED PROTEIN 3"/>
    <property type="match status" value="1"/>
</dbReference>
<dbReference type="PANTHER" id="PTHR14894:SF0">
    <property type="entry name" value="CDK5 REGULATORY SUBUNIT-ASSOCIATED PROTEIN 3"/>
    <property type="match status" value="1"/>
</dbReference>
<reference evidence="3 4" key="1">
    <citation type="submission" date="2017-03" db="EMBL/GenBank/DDBJ databases">
        <title>Genome Survey of Euroglyphus maynei.</title>
        <authorList>
            <person name="Arlian L.G."/>
            <person name="Morgan M.S."/>
            <person name="Rider S.D."/>
        </authorList>
    </citation>
    <scope>NUCLEOTIDE SEQUENCE [LARGE SCALE GENOMIC DNA]</scope>
    <source>
        <strain evidence="3">Arlian Lab</strain>
        <tissue evidence="3">Whole body</tissue>
    </source>
</reference>
<comment type="similarity">
    <text evidence="1">Belongs to the CDK5RAP3 family.</text>
</comment>
<evidence type="ECO:0000313" key="4">
    <source>
        <dbReference type="Proteomes" id="UP000194236"/>
    </source>
</evidence>
<gene>
    <name evidence="3" type="ORF">BLA29_009327</name>
</gene>
<sequence length="173" mass="20292">MDYPPKQSEEVVKIARGDDALSVLLHTEFRNKFINELIEIEYFLRERINEMESDHALASYLFQSAPSVVQLTGIDGLREMMAIVIQIRQQFESAALKALFYMKNSPKYIENLYKKLNHLKTLSEKAMKKSEELELKRSDLFKKLSDIGPQIHEQIQQTKQIQRRVSFVCLFCF</sequence>
<evidence type="ECO:0000256" key="1">
    <source>
        <dbReference type="ARBA" id="ARBA00007478"/>
    </source>
</evidence>
<dbReference type="Pfam" id="PF05600">
    <property type="entry name" value="CDK5RAP3"/>
    <property type="match status" value="1"/>
</dbReference>
<dbReference type="Proteomes" id="UP000194236">
    <property type="component" value="Unassembled WGS sequence"/>
</dbReference>